<dbReference type="PRINTS" id="PR00811">
    <property type="entry name" value="BCTERIALGSPD"/>
</dbReference>
<dbReference type="OrthoDB" id="9775455at2"/>
<dbReference type="RefSeq" id="WP_145365027.1">
    <property type="nucleotide sequence ID" value="NZ_CP036268.1"/>
</dbReference>
<evidence type="ECO:0000256" key="1">
    <source>
        <dbReference type="RuleBase" id="RU004003"/>
    </source>
</evidence>
<dbReference type="Proteomes" id="UP000317318">
    <property type="component" value="Chromosome"/>
</dbReference>
<dbReference type="InterPro" id="IPR001775">
    <property type="entry name" value="GspD/PilQ"/>
</dbReference>
<dbReference type="InterPro" id="IPR004846">
    <property type="entry name" value="T2SS/T3SS_dom"/>
</dbReference>
<gene>
    <name evidence="5" type="primary">gspD_2</name>
    <name evidence="5" type="ORF">Pan189_33460</name>
</gene>
<dbReference type="Pfam" id="PF00263">
    <property type="entry name" value="Secretin"/>
    <property type="match status" value="1"/>
</dbReference>
<dbReference type="AlphaFoldDB" id="A0A517R4X9"/>
<evidence type="ECO:0000256" key="2">
    <source>
        <dbReference type="SAM" id="MobiDB-lite"/>
    </source>
</evidence>
<reference evidence="5 6" key="1">
    <citation type="submission" date="2019-02" db="EMBL/GenBank/DDBJ databases">
        <title>Deep-cultivation of Planctomycetes and their phenomic and genomic characterization uncovers novel biology.</title>
        <authorList>
            <person name="Wiegand S."/>
            <person name="Jogler M."/>
            <person name="Boedeker C."/>
            <person name="Pinto D."/>
            <person name="Vollmers J."/>
            <person name="Rivas-Marin E."/>
            <person name="Kohn T."/>
            <person name="Peeters S.H."/>
            <person name="Heuer A."/>
            <person name="Rast P."/>
            <person name="Oberbeckmann S."/>
            <person name="Bunk B."/>
            <person name="Jeske O."/>
            <person name="Meyerdierks A."/>
            <person name="Storesund J.E."/>
            <person name="Kallscheuer N."/>
            <person name="Luecker S."/>
            <person name="Lage O.M."/>
            <person name="Pohl T."/>
            <person name="Merkel B.J."/>
            <person name="Hornburger P."/>
            <person name="Mueller R.-W."/>
            <person name="Bruemmer F."/>
            <person name="Labrenz M."/>
            <person name="Spormann A.M."/>
            <person name="Op den Camp H."/>
            <person name="Overmann J."/>
            <person name="Amann R."/>
            <person name="Jetten M.S.M."/>
            <person name="Mascher T."/>
            <person name="Medema M.H."/>
            <person name="Devos D.P."/>
            <person name="Kaster A.-K."/>
            <person name="Ovreas L."/>
            <person name="Rohde M."/>
            <person name="Galperin M.Y."/>
            <person name="Jogler C."/>
        </authorList>
    </citation>
    <scope>NUCLEOTIDE SEQUENCE [LARGE SCALE GENOMIC DNA]</scope>
    <source>
        <strain evidence="5 6">Pan189</strain>
    </source>
</reference>
<dbReference type="InterPro" id="IPR050810">
    <property type="entry name" value="Bact_Secretion_Sys_Channel"/>
</dbReference>
<feature type="region of interest" description="Disordered" evidence="2">
    <location>
        <begin position="604"/>
        <end position="728"/>
    </location>
</feature>
<name>A0A517R4X9_9PLAN</name>
<feature type="compositionally biased region" description="Basic and acidic residues" evidence="2">
    <location>
        <begin position="1"/>
        <end position="20"/>
    </location>
</feature>
<evidence type="ECO:0000313" key="6">
    <source>
        <dbReference type="Proteomes" id="UP000317318"/>
    </source>
</evidence>
<dbReference type="GO" id="GO:0015627">
    <property type="term" value="C:type II protein secretion system complex"/>
    <property type="evidence" value="ECO:0007669"/>
    <property type="project" value="TreeGrafter"/>
</dbReference>
<organism evidence="5 6">
    <name type="scientific">Stratiformator vulcanicus</name>
    <dbReference type="NCBI Taxonomy" id="2527980"/>
    <lineage>
        <taxon>Bacteria</taxon>
        <taxon>Pseudomonadati</taxon>
        <taxon>Planctomycetota</taxon>
        <taxon>Planctomycetia</taxon>
        <taxon>Planctomycetales</taxon>
        <taxon>Planctomycetaceae</taxon>
        <taxon>Stratiformator</taxon>
    </lineage>
</organism>
<feature type="compositionally biased region" description="Polar residues" evidence="2">
    <location>
        <begin position="681"/>
        <end position="695"/>
    </location>
</feature>
<dbReference type="PANTHER" id="PTHR30332">
    <property type="entry name" value="PROBABLE GENERAL SECRETION PATHWAY PROTEIN D"/>
    <property type="match status" value="1"/>
</dbReference>
<dbReference type="EMBL" id="CP036268">
    <property type="protein sequence ID" value="QDT38946.1"/>
    <property type="molecule type" value="Genomic_DNA"/>
</dbReference>
<feature type="domain" description="Type II/III secretion system secretin-like" evidence="3">
    <location>
        <begin position="344"/>
        <end position="504"/>
    </location>
</feature>
<dbReference type="PANTHER" id="PTHR30332:SF17">
    <property type="entry name" value="TYPE IV PILIATION SYSTEM PROTEIN DR_0774-RELATED"/>
    <property type="match status" value="1"/>
</dbReference>
<dbReference type="KEGG" id="svp:Pan189_33460"/>
<feature type="compositionally biased region" description="Polar residues" evidence="2">
    <location>
        <begin position="638"/>
        <end position="649"/>
    </location>
</feature>
<evidence type="ECO:0000259" key="3">
    <source>
        <dbReference type="Pfam" id="PF00263"/>
    </source>
</evidence>
<feature type="region of interest" description="Disordered" evidence="2">
    <location>
        <begin position="1"/>
        <end position="37"/>
    </location>
</feature>
<dbReference type="InterPro" id="IPR032789">
    <property type="entry name" value="T2SS-T3SS_pil_N"/>
</dbReference>
<evidence type="ECO:0000313" key="5">
    <source>
        <dbReference type="EMBL" id="QDT38946.1"/>
    </source>
</evidence>
<evidence type="ECO:0000259" key="4">
    <source>
        <dbReference type="Pfam" id="PF13629"/>
    </source>
</evidence>
<proteinExistence type="inferred from homology"/>
<keyword evidence="6" id="KW-1185">Reference proteome</keyword>
<feature type="domain" description="Pilus formation protein N-terminal" evidence="4">
    <location>
        <begin position="103"/>
        <end position="166"/>
    </location>
</feature>
<accession>A0A517R4X9</accession>
<protein>
    <submittedName>
        <fullName evidence="5">Type II secretion system protein D</fullName>
    </submittedName>
</protein>
<sequence>MIKSNVDDHSSDLQRMDGQEQARMSDPMKQNTPMKTSVKRSRLALTTMCMLTCSVTAGSSALAQYVPFDAEPSDGPVIRQVAVSKRDRPLPPQISEMPDIMEELEVIDQRSQLIVANANVVRTAIADSTVIEVVQYSPNEIAIIGVGLGSTTLTLWFENDPHPLIYLVTTIEDPGLEQQREVDYGKLERKLQVLFPDSQVYLMPLSYKIVVKGQARDAEEAARILEIVRGEVIDEYGGLFGPQGSGANGGGNGIGDNLFFGNNAVDDFGSSFIVNMLEVPGERQVSIRVRIAELNRQQLRRMGIDISVLFNNGRHLVDAAIGGLPSTITGIFENGEVNVLVNWLATNGTVKLLSEPTLTVLSGHPASFLSGGEFAVPTIVGVDGAAAQQTTFRGFGTSIIVTPTVIDKDLIRMRVVPEYSEINANQSVGGVPGLDSRRVQTTVELREGQTLALAGLIGRRSDTEVTRIPFLGELPIIGSTIFSAKRATEDETELLVLVTPELVRPMEPDEVAPVPGWYVTHPTDEQLYKHAMTEGAPDLGVYQMGPIGRDATYPREVGYHVFEPAPGSALYSPSTPYPGGNVAPLPAPGASAGNLPAPIYSDSYESMPRHNMQPNPQPMRRAMPQSAPAPREHYMPREQSTPPAPTLQTPPRSAPPVRRAPSITPPPAPNTAPGLPALPSMTRSQFQRRGTQQGQVLPAGATRQTPTIQPAGLRRSEQQSSAPKHAGW</sequence>
<dbReference type="GO" id="GO:0009306">
    <property type="term" value="P:protein secretion"/>
    <property type="evidence" value="ECO:0007669"/>
    <property type="project" value="InterPro"/>
</dbReference>
<dbReference type="Pfam" id="PF13629">
    <property type="entry name" value="T2SS-T3SS_pil_N"/>
    <property type="match status" value="1"/>
</dbReference>
<comment type="similarity">
    <text evidence="1">Belongs to the bacterial secretin family.</text>
</comment>